<accession>A0ABU8XRZ8</accession>
<dbReference type="Proteomes" id="UP001375743">
    <property type="component" value="Unassembled WGS sequence"/>
</dbReference>
<evidence type="ECO:0000256" key="1">
    <source>
        <dbReference type="SAM" id="MobiDB-lite"/>
    </source>
</evidence>
<dbReference type="RefSeq" id="WP_418159842.1">
    <property type="nucleotide sequence ID" value="NZ_JBBLZC010000011.1"/>
</dbReference>
<dbReference type="Gene3D" id="3.40.50.2000">
    <property type="entry name" value="Glycogen Phosphorylase B"/>
    <property type="match status" value="2"/>
</dbReference>
<protein>
    <submittedName>
        <fullName evidence="4">Glycosyltransferase family 4 protein</fullName>
        <ecNumber evidence="4">2.4.-.-</ecNumber>
    </submittedName>
</protein>
<dbReference type="CDD" id="cd03801">
    <property type="entry name" value="GT4_PimA-like"/>
    <property type="match status" value="1"/>
</dbReference>
<evidence type="ECO:0000313" key="4">
    <source>
        <dbReference type="EMBL" id="MEK0083993.1"/>
    </source>
</evidence>
<keyword evidence="5" id="KW-1185">Reference proteome</keyword>
<evidence type="ECO:0000259" key="2">
    <source>
        <dbReference type="Pfam" id="PF00534"/>
    </source>
</evidence>
<reference evidence="4 5" key="1">
    <citation type="submission" date="2024-01" db="EMBL/GenBank/DDBJ databases">
        <title>Multi-omics insights into the function and evolution of sodium benzoate biodegradation pathways in Benzoatithermus flavus gen. nov., sp. nov. from hot spring.</title>
        <authorList>
            <person name="Hu C.-J."/>
            <person name="Li W.-J."/>
        </authorList>
    </citation>
    <scope>NUCLEOTIDE SEQUENCE [LARGE SCALE GENOMIC DNA]</scope>
    <source>
        <strain evidence="4 5">SYSU G07066</strain>
    </source>
</reference>
<dbReference type="PANTHER" id="PTHR45947">
    <property type="entry name" value="SULFOQUINOVOSYL TRANSFERASE SQD2"/>
    <property type="match status" value="1"/>
</dbReference>
<keyword evidence="4" id="KW-0808">Transferase</keyword>
<feature type="domain" description="Glycosyl transferase family 1" evidence="2">
    <location>
        <begin position="196"/>
        <end position="340"/>
    </location>
</feature>
<dbReference type="PANTHER" id="PTHR45947:SF3">
    <property type="entry name" value="SULFOQUINOVOSYL TRANSFERASE SQD2"/>
    <property type="match status" value="1"/>
</dbReference>
<dbReference type="InterPro" id="IPR028098">
    <property type="entry name" value="Glyco_trans_4-like_N"/>
</dbReference>
<dbReference type="GO" id="GO:0016757">
    <property type="term" value="F:glycosyltransferase activity"/>
    <property type="evidence" value="ECO:0007669"/>
    <property type="project" value="UniProtKB-KW"/>
</dbReference>
<dbReference type="InterPro" id="IPR001296">
    <property type="entry name" value="Glyco_trans_1"/>
</dbReference>
<proteinExistence type="predicted"/>
<sequence length="392" mass="42879">MRILTICYEYPPVGGGGGVVCQGVAQALVGAGHEVHVVTSGMRDLPACAEDRGVKIHRVPCVRRVRFHATAAELATQILPSYQKALALARREPFDLIHCHFVIPSGVVAWLLHRRTGLPYVLTAHGSDVPGYNPERFELMHHFLAPFWRRIIEASAAITAPSRFLQELIGRKIDVPVDVIPNSFEAPPAPDLPRRDRILVVTRMVERKGVQHLIQAMAGLETRFELCIAGDGPYLPTVRQMAQDLGVPATFLGFVGRDQLPALYRSAKIFVFPSMQENFPMVLLEAMSAGCAVVTSTVPGCAEVAGDAALLVEPGDVAGLRRALARLLADEETMALFGRKSLQQAARFAPERILRQYEALFRRAVGSTGRELPLPVAQPQESEARGRRLPAA</sequence>
<evidence type="ECO:0000259" key="3">
    <source>
        <dbReference type="Pfam" id="PF13439"/>
    </source>
</evidence>
<name>A0ABU8XRZ8_9PROT</name>
<dbReference type="EMBL" id="JBBLZC010000011">
    <property type="protein sequence ID" value="MEK0083993.1"/>
    <property type="molecule type" value="Genomic_DNA"/>
</dbReference>
<dbReference type="SUPFAM" id="SSF53756">
    <property type="entry name" value="UDP-Glycosyltransferase/glycogen phosphorylase"/>
    <property type="match status" value="1"/>
</dbReference>
<feature type="region of interest" description="Disordered" evidence="1">
    <location>
        <begin position="372"/>
        <end position="392"/>
    </location>
</feature>
<dbReference type="EC" id="2.4.-.-" evidence="4"/>
<feature type="domain" description="Glycosyltransferase subfamily 4-like N-terminal" evidence="3">
    <location>
        <begin position="15"/>
        <end position="182"/>
    </location>
</feature>
<comment type="caution">
    <text evidence="4">The sequence shown here is derived from an EMBL/GenBank/DDBJ whole genome shotgun (WGS) entry which is preliminary data.</text>
</comment>
<dbReference type="InterPro" id="IPR050194">
    <property type="entry name" value="Glycosyltransferase_grp1"/>
</dbReference>
<organism evidence="4 5">
    <name type="scientific">Benzoatithermus flavus</name>
    <dbReference type="NCBI Taxonomy" id="3108223"/>
    <lineage>
        <taxon>Bacteria</taxon>
        <taxon>Pseudomonadati</taxon>
        <taxon>Pseudomonadota</taxon>
        <taxon>Alphaproteobacteria</taxon>
        <taxon>Geminicoccales</taxon>
        <taxon>Geminicoccaceae</taxon>
        <taxon>Benzoatithermus</taxon>
    </lineage>
</organism>
<dbReference type="Pfam" id="PF00534">
    <property type="entry name" value="Glycos_transf_1"/>
    <property type="match status" value="1"/>
</dbReference>
<keyword evidence="4" id="KW-0328">Glycosyltransferase</keyword>
<dbReference type="Pfam" id="PF13439">
    <property type="entry name" value="Glyco_transf_4"/>
    <property type="match status" value="1"/>
</dbReference>
<evidence type="ECO:0000313" key="5">
    <source>
        <dbReference type="Proteomes" id="UP001375743"/>
    </source>
</evidence>
<gene>
    <name evidence="4" type="ORF">U1T56_12590</name>
</gene>